<feature type="compositionally biased region" description="Basic and acidic residues" evidence="1">
    <location>
        <begin position="198"/>
        <end position="207"/>
    </location>
</feature>
<dbReference type="AlphaFoldDB" id="W7I6G2"/>
<proteinExistence type="predicted"/>
<evidence type="ECO:0000256" key="1">
    <source>
        <dbReference type="SAM" id="MobiDB-lite"/>
    </source>
</evidence>
<dbReference type="Proteomes" id="UP000024837">
    <property type="component" value="Unassembled WGS sequence"/>
</dbReference>
<dbReference type="Pfam" id="PF16483">
    <property type="entry name" value="Glyco_hydro_64"/>
    <property type="match status" value="2"/>
</dbReference>
<evidence type="ECO:0000313" key="3">
    <source>
        <dbReference type="EMBL" id="EWC44385.1"/>
    </source>
</evidence>
<protein>
    <recommendedName>
        <fullName evidence="2">GH64 domain-containing protein</fullName>
    </recommendedName>
</protein>
<dbReference type="Gene3D" id="2.60.110.10">
    <property type="entry name" value="Thaumatin"/>
    <property type="match status" value="2"/>
</dbReference>
<dbReference type="InterPro" id="IPR032477">
    <property type="entry name" value="Glyco_hydro_64"/>
</dbReference>
<accession>W7I6G2</accession>
<dbReference type="OrthoDB" id="10058186at2759"/>
<dbReference type="InterPro" id="IPR037176">
    <property type="entry name" value="Osmotin/thaumatin-like_sf"/>
</dbReference>
<evidence type="ECO:0000313" key="4">
    <source>
        <dbReference type="Proteomes" id="UP000024837"/>
    </source>
</evidence>
<organism evidence="3 4">
    <name type="scientific">Drechslerella stenobrocha 248</name>
    <dbReference type="NCBI Taxonomy" id="1043628"/>
    <lineage>
        <taxon>Eukaryota</taxon>
        <taxon>Fungi</taxon>
        <taxon>Dikarya</taxon>
        <taxon>Ascomycota</taxon>
        <taxon>Pezizomycotina</taxon>
        <taxon>Orbiliomycetes</taxon>
        <taxon>Orbiliales</taxon>
        <taxon>Orbiliaceae</taxon>
        <taxon>Drechslerella</taxon>
    </lineage>
</organism>
<feature type="domain" description="GH64" evidence="2">
    <location>
        <begin position="1"/>
        <end position="200"/>
    </location>
</feature>
<dbReference type="PANTHER" id="PTHR38165">
    <property type="match status" value="1"/>
</dbReference>
<name>W7I6G2_9PEZI</name>
<dbReference type="InterPro" id="IPR037398">
    <property type="entry name" value="Glyco_hydro_64_fam"/>
</dbReference>
<dbReference type="PROSITE" id="PS52006">
    <property type="entry name" value="GH64"/>
    <property type="match status" value="1"/>
</dbReference>
<sequence length="207" mass="22602">MEFTYNHDQLYANISYVDFVSFPIALALTTSTGVEKTVAGLCCGGAENIAAGLLAQQDRDNQRWGDLIVKDAAGELLRVLSPNQGMVLDPSLFVNYFDHAASGPFQTGPDAKKNAIIPRLNAEMNRSVIHCCEDEVPCRDRGRYHQHEVTNHYARLVHEANVDGKGYAHPYDDVAASGGEDHSGYLSDGAPQRLDVTVGRKEEGVNP</sequence>
<keyword evidence="4" id="KW-1185">Reference proteome</keyword>
<gene>
    <name evidence="3" type="ORF">DRE_01211</name>
</gene>
<evidence type="ECO:0000259" key="2">
    <source>
        <dbReference type="PROSITE" id="PS52006"/>
    </source>
</evidence>
<dbReference type="PANTHER" id="PTHR38165:SF1">
    <property type="entry name" value="GLUCANASE B"/>
    <property type="match status" value="1"/>
</dbReference>
<dbReference type="EMBL" id="KI966443">
    <property type="protein sequence ID" value="EWC44385.1"/>
    <property type="molecule type" value="Genomic_DNA"/>
</dbReference>
<feature type="region of interest" description="Disordered" evidence="1">
    <location>
        <begin position="171"/>
        <end position="207"/>
    </location>
</feature>
<dbReference type="HOGENOM" id="CLU_1326350_0_0_1"/>
<reference evidence="3 4" key="1">
    <citation type="submission" date="2013-05" db="EMBL/GenBank/DDBJ databases">
        <title>Drechslerella stenobrocha genome reveals carnivorous origination and mechanical trapping mechanism of predatory fungi.</title>
        <authorList>
            <person name="Liu X."/>
            <person name="Zhang W."/>
            <person name="Liu K."/>
        </authorList>
    </citation>
    <scope>NUCLEOTIDE SEQUENCE [LARGE SCALE GENOMIC DNA]</scope>
    <source>
        <strain evidence="3 4">248</strain>
    </source>
</reference>